<gene>
    <name evidence="1" type="ORF">S06H3_25460</name>
</gene>
<evidence type="ECO:0000313" key="1">
    <source>
        <dbReference type="EMBL" id="GAI21634.1"/>
    </source>
</evidence>
<sequence>ASSLGHDRVMVVNSLAGRPRELRFLAVVQGWRWLDARVELGEVKLQRDLGQKAKLEGTKFCAEGPKARNLANFFSELLNLPILGELPNAGGVVLITSDDELQLQFQLRPSSEAIGPVLQIASFGRLRGESGAS</sequence>
<accession>X1NSJ9</accession>
<name>X1NSJ9_9ZZZZ</name>
<dbReference type="Gene3D" id="3.40.50.10480">
    <property type="entry name" value="Probable brix-domain ribosomal biogenesis protein"/>
    <property type="match status" value="1"/>
</dbReference>
<protein>
    <submittedName>
        <fullName evidence="1">Uncharacterized protein</fullName>
    </submittedName>
</protein>
<reference evidence="1" key="1">
    <citation type="journal article" date="2014" name="Front. Microbiol.">
        <title>High frequency of phylogenetically diverse reductive dehalogenase-homologous genes in deep subseafloor sedimentary metagenomes.</title>
        <authorList>
            <person name="Kawai M."/>
            <person name="Futagami T."/>
            <person name="Toyoda A."/>
            <person name="Takaki Y."/>
            <person name="Nishi S."/>
            <person name="Hori S."/>
            <person name="Arai W."/>
            <person name="Tsubouchi T."/>
            <person name="Morono Y."/>
            <person name="Uchiyama I."/>
            <person name="Ito T."/>
            <person name="Fujiyama A."/>
            <person name="Inagaki F."/>
            <person name="Takami H."/>
        </authorList>
    </citation>
    <scope>NUCLEOTIDE SEQUENCE</scope>
    <source>
        <strain evidence="1">Expedition CK06-06</strain>
    </source>
</reference>
<dbReference type="AlphaFoldDB" id="X1NSJ9"/>
<comment type="caution">
    <text evidence="1">The sequence shown here is derived from an EMBL/GenBank/DDBJ whole genome shotgun (WGS) entry which is preliminary data.</text>
</comment>
<feature type="non-terminal residue" evidence="1">
    <location>
        <position position="1"/>
    </location>
</feature>
<dbReference type="EMBL" id="BARV01014655">
    <property type="protein sequence ID" value="GAI21634.1"/>
    <property type="molecule type" value="Genomic_DNA"/>
</dbReference>
<proteinExistence type="predicted"/>
<organism evidence="1">
    <name type="scientific">marine sediment metagenome</name>
    <dbReference type="NCBI Taxonomy" id="412755"/>
    <lineage>
        <taxon>unclassified sequences</taxon>
        <taxon>metagenomes</taxon>
        <taxon>ecological metagenomes</taxon>
    </lineage>
</organism>